<reference evidence="1" key="1">
    <citation type="submission" date="2020-10" db="EMBL/GenBank/DDBJ databases">
        <authorList>
            <person name="Gilroy R."/>
        </authorList>
    </citation>
    <scope>NUCLEOTIDE SEQUENCE</scope>
    <source>
        <strain evidence="1">CHK152-2994</strain>
    </source>
</reference>
<evidence type="ECO:0000313" key="1">
    <source>
        <dbReference type="EMBL" id="HIS83301.1"/>
    </source>
</evidence>
<organism evidence="1 2">
    <name type="scientific">Candidatus Scatenecus faecavium</name>
    <dbReference type="NCBI Taxonomy" id="2840915"/>
    <lineage>
        <taxon>Bacteria</taxon>
        <taxon>Candidatus Scatenecus</taxon>
    </lineage>
</organism>
<comment type="caution">
    <text evidence="1">The sequence shown here is derived from an EMBL/GenBank/DDBJ whole genome shotgun (WGS) entry which is preliminary data.</text>
</comment>
<reference evidence="1" key="2">
    <citation type="journal article" date="2021" name="PeerJ">
        <title>Extensive microbial diversity within the chicken gut microbiome revealed by metagenomics and culture.</title>
        <authorList>
            <person name="Gilroy R."/>
            <person name="Ravi A."/>
            <person name="Getino M."/>
            <person name="Pursley I."/>
            <person name="Horton D.L."/>
            <person name="Alikhan N.F."/>
            <person name="Baker D."/>
            <person name="Gharbi K."/>
            <person name="Hall N."/>
            <person name="Watson M."/>
            <person name="Adriaenssens E.M."/>
            <person name="Foster-Nyarko E."/>
            <person name="Jarju S."/>
            <person name="Secka A."/>
            <person name="Antonio M."/>
            <person name="Oren A."/>
            <person name="Chaudhuri R.R."/>
            <person name="La Ragione R."/>
            <person name="Hildebrand F."/>
            <person name="Pallen M.J."/>
        </authorList>
    </citation>
    <scope>NUCLEOTIDE SEQUENCE</scope>
    <source>
        <strain evidence="1">CHK152-2994</strain>
    </source>
</reference>
<name>A0A9D1K489_9BACT</name>
<evidence type="ECO:0000313" key="2">
    <source>
        <dbReference type="Proteomes" id="UP000824139"/>
    </source>
</evidence>
<accession>A0A9D1K489</accession>
<proteinExistence type="predicted"/>
<protein>
    <submittedName>
        <fullName evidence="1">Uncharacterized protein</fullName>
    </submittedName>
</protein>
<dbReference type="Proteomes" id="UP000824139">
    <property type="component" value="Unassembled WGS sequence"/>
</dbReference>
<gene>
    <name evidence="1" type="ORF">IAD41_06835</name>
</gene>
<sequence>MDKKSFVRYLRTLGIEVHTTTKARGHQGFFCNNRIDISKNTPENRVIPTLMHEFAHYIHFQIEPDMPKTGGTFQALFKSDNPILAAELFKVTNFVDASSLCIRLMEHKERIKEKISEYDKIIKKYYPKFRRSQKFKEFEKYIKHSDAKYLLKYDRVKVMGGFLQLFPKLYTINTIEQCFPDMPEAFAAYIRLKSLTKKQARVTARINKINKYYKRPTELFARFVEGLYLDREWVEAIAPFTCEKFFELLDNGYYGNLKDVIQGC</sequence>
<dbReference type="EMBL" id="DVJO01000153">
    <property type="protein sequence ID" value="HIS83301.1"/>
    <property type="molecule type" value="Genomic_DNA"/>
</dbReference>
<dbReference type="AlphaFoldDB" id="A0A9D1K489"/>